<reference evidence="2 3" key="1">
    <citation type="submission" date="2017-09" db="EMBL/GenBank/DDBJ databases">
        <title>WGS assembly of Aquilegia coerulea Goldsmith.</title>
        <authorList>
            <person name="Hodges S."/>
            <person name="Kramer E."/>
            <person name="Nordborg M."/>
            <person name="Tomkins J."/>
            <person name="Borevitz J."/>
            <person name="Derieg N."/>
            <person name="Yan J."/>
            <person name="Mihaltcheva S."/>
            <person name="Hayes R.D."/>
            <person name="Rokhsar D."/>
        </authorList>
    </citation>
    <scope>NUCLEOTIDE SEQUENCE [LARGE SCALE GENOMIC DNA]</scope>
    <source>
        <strain evidence="3">cv. Goldsmith</strain>
    </source>
</reference>
<evidence type="ECO:0000313" key="3">
    <source>
        <dbReference type="Proteomes" id="UP000230069"/>
    </source>
</evidence>
<dbReference type="OrthoDB" id="686784at2759"/>
<dbReference type="InterPro" id="IPR007701">
    <property type="entry name" value="Interferon-rel_develop_reg_N"/>
</dbReference>
<evidence type="ECO:0000259" key="1">
    <source>
        <dbReference type="Pfam" id="PF05004"/>
    </source>
</evidence>
<dbReference type="Pfam" id="PF05004">
    <property type="entry name" value="IFRD"/>
    <property type="match status" value="1"/>
</dbReference>
<evidence type="ECO:0000313" key="2">
    <source>
        <dbReference type="EMBL" id="PIA28867.1"/>
    </source>
</evidence>
<dbReference type="PANTHER" id="PTHR12354">
    <property type="entry name" value="INTERFERON-RELATED DEVELOPMENTAL REGULATOR"/>
    <property type="match status" value="1"/>
</dbReference>
<keyword evidence="3" id="KW-1185">Reference proteome</keyword>
<accession>A0A2G5CDF0</accession>
<dbReference type="AlphaFoldDB" id="A0A2G5CDF0"/>
<proteinExistence type="predicted"/>
<feature type="non-terminal residue" evidence="2">
    <location>
        <position position="1"/>
    </location>
</feature>
<dbReference type="Proteomes" id="UP000230069">
    <property type="component" value="Unassembled WGS sequence"/>
</dbReference>
<dbReference type="PANTHER" id="PTHR12354:SF1">
    <property type="entry name" value="INTERFERON-RELATED DEVELOPMENTAL REGULATOR 1"/>
    <property type="match status" value="1"/>
</dbReference>
<name>A0A2G5CDF0_AQUCA</name>
<organism evidence="2 3">
    <name type="scientific">Aquilegia coerulea</name>
    <name type="common">Rocky mountain columbine</name>
    <dbReference type="NCBI Taxonomy" id="218851"/>
    <lineage>
        <taxon>Eukaryota</taxon>
        <taxon>Viridiplantae</taxon>
        <taxon>Streptophyta</taxon>
        <taxon>Embryophyta</taxon>
        <taxon>Tracheophyta</taxon>
        <taxon>Spermatophyta</taxon>
        <taxon>Magnoliopsida</taxon>
        <taxon>Ranunculales</taxon>
        <taxon>Ranunculaceae</taxon>
        <taxon>Thalictroideae</taxon>
        <taxon>Aquilegia</taxon>
    </lineage>
</organism>
<feature type="domain" description="Interferon-related developmental regulator N-terminal" evidence="1">
    <location>
        <begin position="9"/>
        <end position="148"/>
    </location>
</feature>
<dbReference type="InterPro" id="IPR039777">
    <property type="entry name" value="IFRD"/>
</dbReference>
<protein>
    <recommendedName>
        <fullName evidence="1">Interferon-related developmental regulator N-terminal domain-containing protein</fullName>
    </recommendedName>
</protein>
<dbReference type="EMBL" id="KZ305083">
    <property type="protein sequence ID" value="PIA28867.1"/>
    <property type="molecule type" value="Genomic_DNA"/>
</dbReference>
<gene>
    <name evidence="2" type="ORF">AQUCO_06600058v1</name>
</gene>
<sequence length="345" mass="38967">YGNSVTHEIFEDSIVILQSSISKFYQALKPGSDPSTILNLLDVLAVITFVGGKGAADTQRSMQIIWKFLREELVVASEPNTRVIISAISAWSFLLASIDKWNISSKAWKESIWYLGNLLTKSNQSGLRIVAAETLAHIVELNVIGKFSVSALDKYDNLTCKSNGGSICKQITKTMMGQVKNVILEMSRSDLSEKDLIIEHHSLSTDIVAFLKRGCCPETSIQIGRDVLPISKWSQLIQVDFIKRFLGTPFVQYVEKNELFQDFYDFTPKVEQHQPELYISSNEESGIRYVYQPEISPKNPHYKRICISSNSVLNKNKTQLLKKQRILSTAKNVGYYSASYENEEC</sequence>